<evidence type="ECO:0000313" key="2">
    <source>
        <dbReference type="Proteomes" id="UP001322277"/>
    </source>
</evidence>
<dbReference type="KEGG" id="cdet:87939106"/>
<organism evidence="1 2">
    <name type="scientific">Colletotrichum destructivum</name>
    <dbReference type="NCBI Taxonomy" id="34406"/>
    <lineage>
        <taxon>Eukaryota</taxon>
        <taxon>Fungi</taxon>
        <taxon>Dikarya</taxon>
        <taxon>Ascomycota</taxon>
        <taxon>Pezizomycotina</taxon>
        <taxon>Sordariomycetes</taxon>
        <taxon>Hypocreomycetidae</taxon>
        <taxon>Glomerellales</taxon>
        <taxon>Glomerellaceae</taxon>
        <taxon>Colletotrichum</taxon>
        <taxon>Colletotrichum destructivum species complex</taxon>
    </lineage>
</organism>
<dbReference type="AlphaFoldDB" id="A0AAX4I3J7"/>
<dbReference type="Proteomes" id="UP001322277">
    <property type="component" value="Chromosome 2"/>
</dbReference>
<dbReference type="EMBL" id="CP137306">
    <property type="protein sequence ID" value="WQF77589.1"/>
    <property type="molecule type" value="Genomic_DNA"/>
</dbReference>
<evidence type="ECO:0000313" key="1">
    <source>
        <dbReference type="EMBL" id="WQF77589.1"/>
    </source>
</evidence>
<dbReference type="GeneID" id="87939106"/>
<dbReference type="RefSeq" id="XP_062774813.1">
    <property type="nucleotide sequence ID" value="XM_062918762.1"/>
</dbReference>
<protein>
    <submittedName>
        <fullName evidence="1">Uncharacterized protein</fullName>
    </submittedName>
</protein>
<gene>
    <name evidence="1" type="ORF">CDEST_02603</name>
</gene>
<sequence length="59" mass="6850">MTGLRTRSVERLHAYHGASVKVREDLGQVYFGLPHGFWNMFLQADFCKKHQRDTKSGLQ</sequence>
<reference evidence="2" key="1">
    <citation type="journal article" date="2023" name="bioRxiv">
        <title>Complete genome of the Medicago anthracnose fungus, Colletotrichum destructivum, reveals a mini-chromosome-like region within a core chromosome.</title>
        <authorList>
            <person name="Lapalu N."/>
            <person name="Simon A."/>
            <person name="Lu A."/>
            <person name="Plaumann P.-L."/>
            <person name="Amselem J."/>
            <person name="Pigne S."/>
            <person name="Auger A."/>
            <person name="Koch C."/>
            <person name="Dallery J.-F."/>
            <person name="O'Connell R.J."/>
        </authorList>
    </citation>
    <scope>NUCLEOTIDE SEQUENCE [LARGE SCALE GENOMIC DNA]</scope>
    <source>
        <strain evidence="2">CBS 520.97</strain>
    </source>
</reference>
<keyword evidence="2" id="KW-1185">Reference proteome</keyword>
<accession>A0AAX4I3J7</accession>
<proteinExistence type="predicted"/>
<name>A0AAX4I3J7_9PEZI</name>